<evidence type="ECO:0000256" key="6">
    <source>
        <dbReference type="PIRSR" id="PIRSR001109-2"/>
    </source>
</evidence>
<evidence type="ECO:0000256" key="3">
    <source>
        <dbReference type="ARBA" id="ARBA00023027"/>
    </source>
</evidence>
<dbReference type="AlphaFoldDB" id="A0A1G9MW84"/>
<dbReference type="PANTHER" id="PTHR23420">
    <property type="entry name" value="ADENOSYLHOMOCYSTEINASE"/>
    <property type="match status" value="1"/>
</dbReference>
<dbReference type="GO" id="GO:0033353">
    <property type="term" value="P:S-adenosylmethionine cycle"/>
    <property type="evidence" value="ECO:0007669"/>
    <property type="project" value="TreeGrafter"/>
</dbReference>
<feature type="domain" description="S-adenosyl-L-homocysteine hydrolase NAD binding" evidence="9">
    <location>
        <begin position="179"/>
        <end position="340"/>
    </location>
</feature>
<dbReference type="STRING" id="321763.SAMN04488692_10927"/>
<gene>
    <name evidence="10" type="ORF">SAMN04488692_10927</name>
</gene>
<dbReference type="EC" id="3.13.2.1" evidence="4 7"/>
<organism evidence="10 11">
    <name type="scientific">Halarsenatibacter silvermanii</name>
    <dbReference type="NCBI Taxonomy" id="321763"/>
    <lineage>
        <taxon>Bacteria</taxon>
        <taxon>Bacillati</taxon>
        <taxon>Bacillota</taxon>
        <taxon>Clostridia</taxon>
        <taxon>Halanaerobiales</taxon>
        <taxon>Halarsenatibacteraceae</taxon>
        <taxon>Halarsenatibacter</taxon>
    </lineage>
</organism>
<dbReference type="GO" id="GO:0006730">
    <property type="term" value="P:one-carbon metabolic process"/>
    <property type="evidence" value="ECO:0007669"/>
    <property type="project" value="UniProtKB-UniRule"/>
</dbReference>
<dbReference type="InterPro" id="IPR036291">
    <property type="entry name" value="NAD(P)-bd_dom_sf"/>
</dbReference>
<proteinExistence type="inferred from homology"/>
<sequence length="412" mass="44593">MSDKESKLGSSRIDFDRREMPVLTGLKQEWSQKKPLEGSKISCCLHITTETAVLMETLAAGGAEVRLCASNPLSTQDDVAAYLNEKGLTTYGQRGESQESFYRNIEKTLEHGPDVLIDDGGDMTTTFMEDQGPDYEGFCGVCEETTTGINRLKAMSQAGELPFPAVDVNGSQIKHLFDNYYGTGQSSITGILRATNRMLAGRDVVVVGYGFCGEGVARDADGLGARVHVVESDPVRALRAGMDGFNAVTMDEAAEIGDIFVTATGNKHVIDGEHIAAMSDGAILANAGHFNVEINLDWVRENAVNQSRVNEHTVEFELDTGKSVHVIAEGRLVNLCAGEGHPASVMDMSFAGQALSAEWLLSQAGELDAEVHSVPEEIDKRIATLKLKSLGMAHQPLTEEQIEYMNSWQEGT</sequence>
<dbReference type="NCBIfam" id="TIGR00936">
    <property type="entry name" value="ahcY"/>
    <property type="match status" value="1"/>
</dbReference>
<dbReference type="OrthoDB" id="9802717at2"/>
<evidence type="ECO:0000256" key="5">
    <source>
        <dbReference type="PIRSR" id="PIRSR001109-1"/>
    </source>
</evidence>
<feature type="binding site" evidence="6">
    <location>
        <begin position="145"/>
        <end position="147"/>
    </location>
    <ligand>
        <name>NAD(+)</name>
        <dbReference type="ChEBI" id="CHEBI:57540"/>
    </ligand>
</feature>
<evidence type="ECO:0000256" key="8">
    <source>
        <dbReference type="RuleBase" id="RU004166"/>
    </source>
</evidence>
<evidence type="ECO:0000256" key="4">
    <source>
        <dbReference type="NCBIfam" id="TIGR00936"/>
    </source>
</evidence>
<comment type="similarity">
    <text evidence="1 8">Belongs to the adenosylhomocysteinase family.</text>
</comment>
<dbReference type="Gene3D" id="3.40.50.720">
    <property type="entry name" value="NAD(P)-binding Rossmann-like Domain"/>
    <property type="match status" value="1"/>
</dbReference>
<dbReference type="EMBL" id="FNGO01000009">
    <property type="protein sequence ID" value="SDL78383.1"/>
    <property type="molecule type" value="Genomic_DNA"/>
</dbReference>
<dbReference type="InterPro" id="IPR015878">
    <property type="entry name" value="Ado_hCys_hydrolase_NAD-bd"/>
</dbReference>
<evidence type="ECO:0000313" key="10">
    <source>
        <dbReference type="EMBL" id="SDL78383.1"/>
    </source>
</evidence>
<comment type="cofactor">
    <cofactor evidence="6 7">
        <name>NAD(+)</name>
        <dbReference type="ChEBI" id="CHEBI:57540"/>
    </cofactor>
    <text evidence="6 7">Binds 1 NAD(+) per subunit.</text>
</comment>
<dbReference type="GO" id="GO:0004013">
    <property type="term" value="F:adenosylhomocysteinase activity"/>
    <property type="evidence" value="ECO:0007669"/>
    <property type="project" value="UniProtKB-UniRule"/>
</dbReference>
<dbReference type="SUPFAM" id="SSF52283">
    <property type="entry name" value="Formate/glycerate dehydrogenase catalytic domain-like"/>
    <property type="match status" value="1"/>
</dbReference>
<reference evidence="10 11" key="1">
    <citation type="submission" date="2016-10" db="EMBL/GenBank/DDBJ databases">
        <authorList>
            <person name="de Groot N.N."/>
        </authorList>
    </citation>
    <scope>NUCLEOTIDE SEQUENCE [LARGE SCALE GENOMIC DNA]</scope>
    <source>
        <strain evidence="10 11">SLAS-1</strain>
    </source>
</reference>
<dbReference type="PIRSF" id="PIRSF001109">
    <property type="entry name" value="Ad_hcy_hydrolase"/>
    <property type="match status" value="1"/>
</dbReference>
<feature type="binding site" evidence="6">
    <location>
        <position position="231"/>
    </location>
    <ligand>
        <name>NAD(+)</name>
        <dbReference type="ChEBI" id="CHEBI:57540"/>
    </ligand>
</feature>
<feature type="binding site" evidence="6">
    <location>
        <position position="334"/>
    </location>
    <ligand>
        <name>NAD(+)</name>
        <dbReference type="ChEBI" id="CHEBI:57540"/>
    </ligand>
</feature>
<evidence type="ECO:0000256" key="1">
    <source>
        <dbReference type="ARBA" id="ARBA00007122"/>
    </source>
</evidence>
<feature type="binding site" evidence="5">
    <location>
        <position position="144"/>
    </location>
    <ligand>
        <name>substrate</name>
    </ligand>
</feature>
<evidence type="ECO:0000259" key="9">
    <source>
        <dbReference type="SMART" id="SM00997"/>
    </source>
</evidence>
<dbReference type="CDD" id="cd00401">
    <property type="entry name" value="SAHH"/>
    <property type="match status" value="1"/>
</dbReference>
<feature type="binding site" evidence="5">
    <location>
        <position position="174"/>
    </location>
    <ligand>
        <name>substrate</name>
    </ligand>
</feature>
<feature type="binding site" evidence="6">
    <location>
        <begin position="287"/>
        <end position="289"/>
    </location>
    <ligand>
        <name>NAD(+)</name>
        <dbReference type="ChEBI" id="CHEBI:57540"/>
    </ligand>
</feature>
<dbReference type="InterPro" id="IPR000043">
    <property type="entry name" value="Adenosylhomocysteinase-like"/>
</dbReference>
<dbReference type="SMART" id="SM00997">
    <property type="entry name" value="AdoHcyase_NAD"/>
    <property type="match status" value="1"/>
</dbReference>
<feature type="binding site" evidence="5">
    <location>
        <position position="119"/>
    </location>
    <ligand>
        <name>substrate</name>
    </ligand>
</feature>
<dbReference type="UniPathway" id="UPA00314">
    <property type="reaction ID" value="UER00076"/>
</dbReference>
<dbReference type="PANTHER" id="PTHR23420:SF0">
    <property type="entry name" value="ADENOSYLHOMOCYSTEINASE"/>
    <property type="match status" value="1"/>
</dbReference>
<dbReference type="Proteomes" id="UP000199476">
    <property type="component" value="Unassembled WGS sequence"/>
</dbReference>
<feature type="binding site" evidence="6">
    <location>
        <begin position="210"/>
        <end position="215"/>
    </location>
    <ligand>
        <name>NAD(+)</name>
        <dbReference type="ChEBI" id="CHEBI:57540"/>
    </ligand>
</feature>
<keyword evidence="7" id="KW-0378">Hydrolase</keyword>
<feature type="binding site" evidence="5">
    <location>
        <position position="48"/>
    </location>
    <ligand>
        <name>substrate</name>
    </ligand>
</feature>
<dbReference type="SMART" id="SM00996">
    <property type="entry name" value="AdoHcyase"/>
    <property type="match status" value="1"/>
</dbReference>
<keyword evidence="2 7" id="KW-0554">One-carbon metabolism</keyword>
<accession>A0A1G9MW84</accession>
<feature type="binding site" evidence="5">
    <location>
        <position position="178"/>
    </location>
    <ligand>
        <name>substrate</name>
    </ligand>
</feature>
<name>A0A1G9MW84_9FIRM</name>
<dbReference type="Pfam" id="PF05221">
    <property type="entry name" value="AdoHcyase"/>
    <property type="match status" value="2"/>
</dbReference>
<feature type="binding site" evidence="6">
    <location>
        <position position="341"/>
    </location>
    <ligand>
        <name>NAD(+)</name>
        <dbReference type="ChEBI" id="CHEBI:57540"/>
    </ligand>
</feature>
<protein>
    <recommendedName>
        <fullName evidence="4 7">Adenosylhomocysteinase</fullName>
        <ecNumber evidence="4 7">3.13.2.1</ecNumber>
    </recommendedName>
</protein>
<dbReference type="GO" id="GO:0005829">
    <property type="term" value="C:cytosol"/>
    <property type="evidence" value="ECO:0007669"/>
    <property type="project" value="TreeGrafter"/>
</dbReference>
<keyword evidence="11" id="KW-1185">Reference proteome</keyword>
<dbReference type="InterPro" id="IPR042172">
    <property type="entry name" value="Adenosylhomocyst_ase-like_sf"/>
</dbReference>
<dbReference type="SUPFAM" id="SSF51735">
    <property type="entry name" value="NAD(P)-binding Rossmann-fold domains"/>
    <property type="match status" value="1"/>
</dbReference>
<dbReference type="Pfam" id="PF00670">
    <property type="entry name" value="AdoHcyase_NAD"/>
    <property type="match status" value="1"/>
</dbReference>
<dbReference type="RefSeq" id="WP_089759769.1">
    <property type="nucleotide sequence ID" value="NZ_FNGO01000009.1"/>
</dbReference>
<dbReference type="NCBIfam" id="NF004005">
    <property type="entry name" value="PRK05476.2-3"/>
    <property type="match status" value="1"/>
</dbReference>
<dbReference type="Gene3D" id="3.40.50.1480">
    <property type="entry name" value="Adenosylhomocysteinase-like"/>
    <property type="match status" value="1"/>
</dbReference>
<keyword evidence="3 6" id="KW-0520">NAD</keyword>
<evidence type="ECO:0000313" key="11">
    <source>
        <dbReference type="Proteomes" id="UP000199476"/>
    </source>
</evidence>
<evidence type="ECO:0000256" key="2">
    <source>
        <dbReference type="ARBA" id="ARBA00022563"/>
    </source>
</evidence>
<evidence type="ECO:0000256" key="7">
    <source>
        <dbReference type="RuleBase" id="RU000548"/>
    </source>
</evidence>
<comment type="pathway">
    <text evidence="7">Amino-acid biosynthesis; L-homocysteine biosynthesis; L-homocysteine from S-adenosyl-L-homocysteine: step 1/1.</text>
</comment>
<comment type="catalytic activity">
    <reaction evidence="7">
        <text>S-adenosyl-L-homocysteine + H2O = L-homocysteine + adenosine</text>
        <dbReference type="Rhea" id="RHEA:21708"/>
        <dbReference type="ChEBI" id="CHEBI:15377"/>
        <dbReference type="ChEBI" id="CHEBI:16335"/>
        <dbReference type="ChEBI" id="CHEBI:57856"/>
        <dbReference type="ChEBI" id="CHEBI:58199"/>
        <dbReference type="EC" id="3.13.2.1"/>
    </reaction>
</comment>